<evidence type="ECO:0000313" key="2">
    <source>
        <dbReference type="Proteomes" id="UP001631957"/>
    </source>
</evidence>
<dbReference type="Proteomes" id="UP001631957">
    <property type="component" value="Unassembled WGS sequence"/>
</dbReference>
<sequence>MPYARDKARRAECRRLLGLSSHDLKPLLDQAGRLRLDTSDPSQQLFRAMLQLCLFSRHREHPFDRMGGRTFPQLLLYYSVVLPRPDRLVLRMSCAARVARYLLPTLTAASDMPAGLTGLPGLRMEGVRGRSLLMHHLPTGGRLEFQDSRTPLDRWDMRLLSEAEQGQQLLKDTPLVTPAEESFAHYWAPTPCAALRSALITRGHLWWSTFTHGAVTEYARRPGGRYRIRWTKGYSVNKLGELLTESAVAIPGATYTPAACRGDAGLLRLADATLELEGPHTDDEAQQDADD</sequence>
<comment type="caution">
    <text evidence="1">The sequence shown here is derived from an EMBL/GenBank/DDBJ whole genome shotgun (WGS) entry which is preliminary data.</text>
</comment>
<evidence type="ECO:0000313" key="1">
    <source>
        <dbReference type="EMBL" id="MFM9613481.1"/>
    </source>
</evidence>
<organism evidence="1 2">
    <name type="scientific">Streptomyces niveiscabiei</name>
    <dbReference type="NCBI Taxonomy" id="164115"/>
    <lineage>
        <taxon>Bacteria</taxon>
        <taxon>Bacillati</taxon>
        <taxon>Actinomycetota</taxon>
        <taxon>Actinomycetes</taxon>
        <taxon>Kitasatosporales</taxon>
        <taxon>Streptomycetaceae</taxon>
        <taxon>Streptomyces</taxon>
    </lineage>
</organism>
<protein>
    <submittedName>
        <fullName evidence="1">Uncharacterized protein</fullName>
    </submittedName>
</protein>
<proteinExistence type="predicted"/>
<gene>
    <name evidence="1" type="ORF">ACKI18_32925</name>
</gene>
<accession>A0ABW9I0I9</accession>
<keyword evidence="2" id="KW-1185">Reference proteome</keyword>
<dbReference type="RefSeq" id="WP_409122713.1">
    <property type="nucleotide sequence ID" value="NZ_JBJVNI010000020.1"/>
</dbReference>
<name>A0ABW9I0I9_9ACTN</name>
<dbReference type="EMBL" id="JBJVNI010000020">
    <property type="protein sequence ID" value="MFM9613481.1"/>
    <property type="molecule type" value="Genomic_DNA"/>
</dbReference>
<reference evidence="1 2" key="1">
    <citation type="submission" date="2024-12" db="EMBL/GenBank/DDBJ databases">
        <title>Forecasting of Potato common scab and diversities of Pathogenic streptomyces spp. in china.</title>
        <authorList>
            <person name="Handique U."/>
            <person name="Wu J."/>
        </authorList>
    </citation>
    <scope>NUCLEOTIDE SEQUENCE [LARGE SCALE GENOMIC DNA]</scope>
    <source>
        <strain evidence="1 2">ZRIMU1530</strain>
    </source>
</reference>